<feature type="transmembrane region" description="Helical" evidence="7">
    <location>
        <begin position="246"/>
        <end position="265"/>
    </location>
</feature>
<dbReference type="PANTHER" id="PTHR30477">
    <property type="entry name" value="ABC-TRANSPORTER METAL-BINDING PROTEIN"/>
    <property type="match status" value="1"/>
</dbReference>
<evidence type="ECO:0000256" key="6">
    <source>
        <dbReference type="RuleBase" id="RU003943"/>
    </source>
</evidence>
<evidence type="ECO:0000313" key="9">
    <source>
        <dbReference type="Proteomes" id="UP000190140"/>
    </source>
</evidence>
<dbReference type="AlphaFoldDB" id="A0A1V4I8P3"/>
<feature type="transmembrane region" description="Helical" evidence="7">
    <location>
        <begin position="45"/>
        <end position="77"/>
    </location>
</feature>
<evidence type="ECO:0000256" key="7">
    <source>
        <dbReference type="SAM" id="Phobius"/>
    </source>
</evidence>
<feature type="transmembrane region" description="Helical" evidence="7">
    <location>
        <begin position="219"/>
        <end position="240"/>
    </location>
</feature>
<protein>
    <submittedName>
        <fullName evidence="8">High-affinity zinc uptake system membrane protein ZnuB</fullName>
    </submittedName>
</protein>
<dbReference type="STRING" id="29349.CLOTH_07820"/>
<organism evidence="8 9">
    <name type="scientific">Alkalithermobacter paradoxus</name>
    <dbReference type="NCBI Taxonomy" id="29349"/>
    <lineage>
        <taxon>Bacteria</taxon>
        <taxon>Bacillati</taxon>
        <taxon>Bacillota</taxon>
        <taxon>Clostridia</taxon>
        <taxon>Peptostreptococcales</taxon>
        <taxon>Tepidibacteraceae</taxon>
        <taxon>Alkalithermobacter</taxon>
    </lineage>
</organism>
<dbReference type="InterPro" id="IPR001626">
    <property type="entry name" value="ABC_TroCD"/>
</dbReference>
<dbReference type="EMBL" id="MZGW01000002">
    <property type="protein sequence ID" value="OPJ56378.1"/>
    <property type="molecule type" value="Genomic_DNA"/>
</dbReference>
<keyword evidence="5 7" id="KW-0472">Membrane</keyword>
<dbReference type="Pfam" id="PF00950">
    <property type="entry name" value="ABC-3"/>
    <property type="match status" value="1"/>
</dbReference>
<accession>A0A1V4I8P3</accession>
<evidence type="ECO:0000256" key="2">
    <source>
        <dbReference type="ARBA" id="ARBA00008034"/>
    </source>
</evidence>
<feature type="transmembrane region" description="Helical" evidence="7">
    <location>
        <begin position="176"/>
        <end position="207"/>
    </location>
</feature>
<gene>
    <name evidence="8" type="primary">znuB</name>
    <name evidence="8" type="ORF">CLOTH_07820</name>
</gene>
<dbReference type="CDD" id="cd06550">
    <property type="entry name" value="TM_ABC_iron-siderophores_like"/>
    <property type="match status" value="1"/>
</dbReference>
<feature type="transmembrane region" description="Helical" evidence="7">
    <location>
        <begin position="13"/>
        <end position="33"/>
    </location>
</feature>
<keyword evidence="3 6" id="KW-0812">Transmembrane</keyword>
<reference evidence="8 9" key="1">
    <citation type="submission" date="2017-03" db="EMBL/GenBank/DDBJ databases">
        <title>Genome sequence of Clostridium thermoalcaliphilum DSM 7309.</title>
        <authorList>
            <person name="Poehlein A."/>
            <person name="Daniel R."/>
        </authorList>
    </citation>
    <scope>NUCLEOTIDE SEQUENCE [LARGE SCALE GENOMIC DNA]</scope>
    <source>
        <strain evidence="8 9">DSM 7309</strain>
    </source>
</reference>
<dbReference type="Proteomes" id="UP000190140">
    <property type="component" value="Unassembled WGS sequence"/>
</dbReference>
<evidence type="ECO:0000256" key="5">
    <source>
        <dbReference type="ARBA" id="ARBA00023136"/>
    </source>
</evidence>
<dbReference type="GO" id="GO:0043190">
    <property type="term" value="C:ATP-binding cassette (ABC) transporter complex"/>
    <property type="evidence" value="ECO:0007669"/>
    <property type="project" value="InterPro"/>
</dbReference>
<feature type="transmembrane region" description="Helical" evidence="7">
    <location>
        <begin position="120"/>
        <end position="150"/>
    </location>
</feature>
<proteinExistence type="inferred from homology"/>
<comment type="similarity">
    <text evidence="2 6">Belongs to the ABC-3 integral membrane protein family.</text>
</comment>
<evidence type="ECO:0000256" key="3">
    <source>
        <dbReference type="ARBA" id="ARBA00022692"/>
    </source>
</evidence>
<dbReference type="InterPro" id="IPR037294">
    <property type="entry name" value="ABC_BtuC-like"/>
</dbReference>
<keyword evidence="4 7" id="KW-1133">Transmembrane helix</keyword>
<dbReference type="PANTHER" id="PTHR30477:SF0">
    <property type="entry name" value="METAL TRANSPORT SYSTEM MEMBRANE PROTEIN TM_0125-RELATED"/>
    <property type="match status" value="1"/>
</dbReference>
<dbReference type="GO" id="GO:0010043">
    <property type="term" value="P:response to zinc ion"/>
    <property type="evidence" value="ECO:0007669"/>
    <property type="project" value="TreeGrafter"/>
</dbReference>
<sequence length="286" mass="30988">MIEILSYDFMQRALFGGVIIGFIAPLIGIFIVLRRMSLIGDSLSHVALSGVALSAFIGINPLIGAVVFCVLGSLGIQNLRENYGKFEEVSLAVVMSGGIALAVVLMGLSKNIGISFMSYLFGSIGSISSFDIIVMCILAGIILIFLRIYFNKLFYISFDEETAKVSGIEVDLINNIFMILISFMIVISMRIVGILLISSLVVIPVAAAMQVSKSFKNTLILSCVFGEISVLCGIILSYYFDLASGGIIVLISIFILLCCVMYKNISSIKIKVSRKAISVANDLVRR</sequence>
<dbReference type="OrthoDB" id="9798540at2"/>
<dbReference type="SUPFAM" id="SSF81345">
    <property type="entry name" value="ABC transporter involved in vitamin B12 uptake, BtuC"/>
    <property type="match status" value="1"/>
</dbReference>
<evidence type="ECO:0000256" key="1">
    <source>
        <dbReference type="ARBA" id="ARBA00004141"/>
    </source>
</evidence>
<dbReference type="GO" id="GO:0055085">
    <property type="term" value="P:transmembrane transport"/>
    <property type="evidence" value="ECO:0007669"/>
    <property type="project" value="InterPro"/>
</dbReference>
<comment type="subcellular location">
    <subcellularLocation>
        <location evidence="6">Cell membrane</location>
        <topology evidence="6">Multi-pass membrane protein</topology>
    </subcellularLocation>
    <subcellularLocation>
        <location evidence="1">Membrane</location>
        <topology evidence="1">Multi-pass membrane protein</topology>
    </subcellularLocation>
</comment>
<feature type="transmembrane region" description="Helical" evidence="7">
    <location>
        <begin position="89"/>
        <end position="108"/>
    </location>
</feature>
<dbReference type="Gene3D" id="1.10.3470.10">
    <property type="entry name" value="ABC transporter involved in vitamin B12 uptake, BtuC"/>
    <property type="match status" value="1"/>
</dbReference>
<dbReference type="RefSeq" id="WP_079411421.1">
    <property type="nucleotide sequence ID" value="NZ_MZGW01000002.1"/>
</dbReference>
<evidence type="ECO:0000313" key="8">
    <source>
        <dbReference type="EMBL" id="OPJ56378.1"/>
    </source>
</evidence>
<comment type="caution">
    <text evidence="8">The sequence shown here is derived from an EMBL/GenBank/DDBJ whole genome shotgun (WGS) entry which is preliminary data.</text>
</comment>
<evidence type="ECO:0000256" key="4">
    <source>
        <dbReference type="ARBA" id="ARBA00022989"/>
    </source>
</evidence>
<name>A0A1V4I8P3_9FIRM</name>
<keyword evidence="6" id="KW-0813">Transport</keyword>
<keyword evidence="9" id="KW-1185">Reference proteome</keyword>